<evidence type="ECO:0000256" key="6">
    <source>
        <dbReference type="ARBA" id="ARBA00023134"/>
    </source>
</evidence>
<comment type="cofactor">
    <cofactor evidence="11">
        <name>Mn(2+)</name>
        <dbReference type="ChEBI" id="CHEBI:29035"/>
    </cofactor>
    <text evidence="11">Binds 2 manganese ions per subunit.</text>
</comment>
<dbReference type="InterPro" id="IPR036025">
    <property type="entry name" value="RtcB-like_sf"/>
</dbReference>
<evidence type="ECO:0000256" key="7">
    <source>
        <dbReference type="ARBA" id="ARBA00023211"/>
    </source>
</evidence>
<evidence type="ECO:0000256" key="3">
    <source>
        <dbReference type="ARBA" id="ARBA00022723"/>
    </source>
</evidence>
<dbReference type="AlphaFoldDB" id="A0AAU7DLK1"/>
<evidence type="ECO:0000256" key="1">
    <source>
        <dbReference type="ARBA" id="ARBA00012726"/>
    </source>
</evidence>
<dbReference type="EC" id="6.5.1.8" evidence="1"/>
<evidence type="ECO:0000256" key="11">
    <source>
        <dbReference type="PIRSR" id="PIRSR601233-3"/>
    </source>
</evidence>
<protein>
    <recommendedName>
        <fullName evidence="1">3'-phosphate/5'-hydroxy nucleic acid ligase</fullName>
        <ecNumber evidence="1">6.5.1.8</ecNumber>
    </recommendedName>
</protein>
<dbReference type="GO" id="GO:0030145">
    <property type="term" value="F:manganese ion binding"/>
    <property type="evidence" value="ECO:0007669"/>
    <property type="project" value="TreeGrafter"/>
</dbReference>
<dbReference type="InterPro" id="IPR001233">
    <property type="entry name" value="RtcB"/>
</dbReference>
<sequence>MEIFDNQIPVFGHADDRTLNQIRVCARTADKVALMPDNHVGYGVPIGGVVAYKNAISPTGVGYDIGCGNKAVRLDMPGVELRGRIAKIMDDVWSIISFGVGRKNNERVDHALFDDVAWKLKSISSLKEMARNQLGTVGSGNHYVDLFTDEEDRVWIGVHFGSRGLGHKTATHFLKAAGASDGMDVEPCVLSTDSDLGSEYLEAMRLAGDYAYAGRDWVCGRVAQILGAPIVEEVHNHHNYAWREEHEGEQLWVVRKGATPAFPGQRGFVGGTMGEQSVILEGVENEHARYSLYSTVHGAGRAMGRREAAGVVDRKTGEVKRAGKVTPEMMRTWVDRAGIELRGAGLDESPDCYKRLDEVLEAVGDTVRVLHRLTPVGVAMAGANEFDPYKD</sequence>
<name>A0AAU7DLK1_9BACT</name>
<dbReference type="SUPFAM" id="SSF103365">
    <property type="entry name" value="Hypothetical protein PH1602"/>
    <property type="match status" value="1"/>
</dbReference>
<keyword evidence="3 11" id="KW-0479">Metal-binding</keyword>
<keyword evidence="7 11" id="KW-0464">Manganese</keyword>
<dbReference type="GO" id="GO:0006396">
    <property type="term" value="P:RNA processing"/>
    <property type="evidence" value="ECO:0007669"/>
    <property type="project" value="InterPro"/>
</dbReference>
<feature type="binding site" evidence="10">
    <location>
        <begin position="270"/>
        <end position="273"/>
    </location>
    <ligand>
        <name>GMP</name>
        <dbReference type="ChEBI" id="CHEBI:58115"/>
    </ligand>
</feature>
<feature type="binding site" evidence="11">
    <location>
        <position position="238"/>
    </location>
    <ligand>
        <name>Mn(2+)</name>
        <dbReference type="ChEBI" id="CHEBI:29035"/>
        <label>2</label>
    </ligand>
</feature>
<evidence type="ECO:0000256" key="8">
    <source>
        <dbReference type="ARBA" id="ARBA00047746"/>
    </source>
</evidence>
<evidence type="ECO:0000256" key="2">
    <source>
        <dbReference type="ARBA" id="ARBA00022598"/>
    </source>
</evidence>
<dbReference type="GO" id="GO:0005525">
    <property type="term" value="F:GTP binding"/>
    <property type="evidence" value="ECO:0007669"/>
    <property type="project" value="UniProtKB-KW"/>
</dbReference>
<comment type="catalytic activity">
    <reaction evidence="8">
        <text>a 3'-end 3'-phospho-ribonucleotide-RNA + a 5'-end dephospho-ribonucleoside-RNA + GTP = a ribonucleotidyl-ribonucleotide-RNA + GMP + diphosphate</text>
        <dbReference type="Rhea" id="RHEA:68076"/>
        <dbReference type="Rhea" id="RHEA-COMP:10463"/>
        <dbReference type="Rhea" id="RHEA-COMP:13936"/>
        <dbReference type="Rhea" id="RHEA-COMP:17355"/>
        <dbReference type="ChEBI" id="CHEBI:33019"/>
        <dbReference type="ChEBI" id="CHEBI:37565"/>
        <dbReference type="ChEBI" id="CHEBI:58115"/>
        <dbReference type="ChEBI" id="CHEBI:83062"/>
        <dbReference type="ChEBI" id="CHEBI:138284"/>
        <dbReference type="ChEBI" id="CHEBI:173118"/>
        <dbReference type="EC" id="6.5.1.8"/>
    </reaction>
</comment>
<gene>
    <name evidence="12" type="ORF">P8935_04995</name>
</gene>
<evidence type="ECO:0000313" key="12">
    <source>
        <dbReference type="EMBL" id="XBH18668.1"/>
    </source>
</evidence>
<dbReference type="EMBL" id="CP121196">
    <property type="protein sequence ID" value="XBH18668.1"/>
    <property type="molecule type" value="Genomic_DNA"/>
</dbReference>
<proteinExistence type="predicted"/>
<evidence type="ECO:0000256" key="10">
    <source>
        <dbReference type="PIRSR" id="PIRSR601233-2"/>
    </source>
</evidence>
<dbReference type="GO" id="GO:0003909">
    <property type="term" value="F:DNA ligase activity"/>
    <property type="evidence" value="ECO:0007669"/>
    <property type="project" value="TreeGrafter"/>
</dbReference>
<dbReference type="InterPro" id="IPR052915">
    <property type="entry name" value="RtcB-like"/>
</dbReference>
<feature type="binding site" evidence="10">
    <location>
        <begin position="238"/>
        <end position="239"/>
    </location>
    <ligand>
        <name>GMP</name>
        <dbReference type="ChEBI" id="CHEBI:58115"/>
    </ligand>
</feature>
<keyword evidence="2" id="KW-0436">Ligase</keyword>
<feature type="active site" description="GMP-histidine intermediate" evidence="9">
    <location>
        <position position="297"/>
    </location>
</feature>
<dbReference type="Pfam" id="PF01139">
    <property type="entry name" value="RtcB"/>
    <property type="match status" value="1"/>
</dbReference>
<keyword evidence="5" id="KW-0692">RNA repair</keyword>
<feature type="binding site" evidence="11">
    <location>
        <position position="142"/>
    </location>
    <ligand>
        <name>Mn(2+)</name>
        <dbReference type="ChEBI" id="CHEBI:29035"/>
        <label>1</label>
    </ligand>
</feature>
<keyword evidence="6 10" id="KW-0342">GTP-binding</keyword>
<dbReference type="PANTHER" id="PTHR43749">
    <property type="entry name" value="RNA-SPLICING LIGASE RTCB"/>
    <property type="match status" value="1"/>
</dbReference>
<organism evidence="12">
    <name type="scientific">Telmatobacter sp. DSM 110680</name>
    <dbReference type="NCBI Taxonomy" id="3036704"/>
    <lineage>
        <taxon>Bacteria</taxon>
        <taxon>Pseudomonadati</taxon>
        <taxon>Acidobacteriota</taxon>
        <taxon>Terriglobia</taxon>
        <taxon>Terriglobales</taxon>
        <taxon>Acidobacteriaceae</taxon>
        <taxon>Telmatobacter</taxon>
    </lineage>
</organism>
<dbReference type="GO" id="GO:0006281">
    <property type="term" value="P:DNA repair"/>
    <property type="evidence" value="ECO:0007669"/>
    <property type="project" value="TreeGrafter"/>
</dbReference>
<reference evidence="12" key="1">
    <citation type="submission" date="2023-03" db="EMBL/GenBank/DDBJ databases">
        <title>Edaphobacter sp.</title>
        <authorList>
            <person name="Huber K.J."/>
            <person name="Papendorf J."/>
            <person name="Pilke C."/>
            <person name="Bunk B."/>
            <person name="Sproeer C."/>
            <person name="Pester M."/>
        </authorList>
    </citation>
    <scope>NUCLEOTIDE SEQUENCE</scope>
    <source>
        <strain evidence="12">DSM 110680</strain>
    </source>
</reference>
<evidence type="ECO:0000256" key="5">
    <source>
        <dbReference type="ARBA" id="ARBA00022800"/>
    </source>
</evidence>
<dbReference type="Gene3D" id="3.90.1860.10">
    <property type="entry name" value="tRNA-splicing ligase RtcB"/>
    <property type="match status" value="1"/>
</dbReference>
<dbReference type="RefSeq" id="WP_348263894.1">
    <property type="nucleotide sequence ID" value="NZ_CP121196.1"/>
</dbReference>
<feature type="binding site" evidence="10">
    <location>
        <position position="277"/>
    </location>
    <ligand>
        <name>GMP</name>
        <dbReference type="ChEBI" id="CHEBI:58115"/>
    </ligand>
</feature>
<dbReference type="PANTHER" id="PTHR43749:SF2">
    <property type="entry name" value="RNA-SPLICING LIGASE RTCB"/>
    <property type="match status" value="1"/>
</dbReference>
<feature type="binding site" evidence="11">
    <location>
        <position position="64"/>
    </location>
    <ligand>
        <name>Mn(2+)</name>
        <dbReference type="ChEBI" id="CHEBI:29035"/>
        <label>1</label>
    </ligand>
</feature>
<feature type="binding site" evidence="10">
    <location>
        <begin position="297"/>
        <end position="300"/>
    </location>
    <ligand>
        <name>GMP</name>
        <dbReference type="ChEBI" id="CHEBI:58115"/>
    </ligand>
</feature>
<feature type="binding site" evidence="11">
    <location>
        <position position="159"/>
    </location>
    <ligand>
        <name>Mn(2+)</name>
        <dbReference type="ChEBI" id="CHEBI:29035"/>
        <label>2</label>
    </ligand>
</feature>
<dbReference type="GO" id="GO:0170057">
    <property type="term" value="F:RNA ligase (GTP) activity"/>
    <property type="evidence" value="ECO:0007669"/>
    <property type="project" value="UniProtKB-EC"/>
</dbReference>
<dbReference type="GO" id="GO:0042245">
    <property type="term" value="P:RNA repair"/>
    <property type="evidence" value="ECO:0007669"/>
    <property type="project" value="UniProtKB-KW"/>
</dbReference>
<evidence type="ECO:0000256" key="4">
    <source>
        <dbReference type="ARBA" id="ARBA00022741"/>
    </source>
</evidence>
<accession>A0AAU7DLK1</accession>
<keyword evidence="4 10" id="KW-0547">Nucleotide-binding</keyword>
<evidence type="ECO:0000256" key="9">
    <source>
        <dbReference type="PIRSR" id="PIRSR601233-1"/>
    </source>
</evidence>